<sequence length="112" mass="12703">MIRGMQGSATRGTLIIAGSLPFHQGTGDGREQAREESVDARVLTFVRRREALILVKRHFFTMTAEGFGFLRTVYLNQCNELQTVGAPLMPIQRGERCFCRVRETKAKGRHTY</sequence>
<comment type="caution">
    <text evidence="1">The sequence shown here is derived from an EMBL/GenBank/DDBJ whole genome shotgun (WGS) entry which is preliminary data.</text>
</comment>
<evidence type="ECO:0000313" key="1">
    <source>
        <dbReference type="EMBL" id="KJY74917.1"/>
    </source>
</evidence>
<gene>
    <name evidence="1" type="ORF">TW71_08220</name>
</gene>
<organism evidence="1">
    <name type="scientific">Vibrio coralliilyticus</name>
    <dbReference type="NCBI Taxonomy" id="190893"/>
    <lineage>
        <taxon>Bacteria</taxon>
        <taxon>Pseudomonadati</taxon>
        <taxon>Pseudomonadota</taxon>
        <taxon>Gammaproteobacteria</taxon>
        <taxon>Vibrionales</taxon>
        <taxon>Vibrionaceae</taxon>
        <taxon>Vibrio</taxon>
    </lineage>
</organism>
<reference evidence="1" key="1">
    <citation type="journal article" date="2015" name="BMC Genomics">
        <title>Genome mining reveals unlocked bioactive potential of marine Gram-negative bacteria.</title>
        <authorList>
            <person name="Machado H."/>
            <person name="Sonnenschein E.C."/>
            <person name="Melchiorsen J."/>
            <person name="Gram L."/>
        </authorList>
    </citation>
    <scope>NUCLEOTIDE SEQUENCE</scope>
    <source>
        <strain evidence="1">S2052</strain>
    </source>
</reference>
<accession>A0A837GAU1</accession>
<name>A0A837GAU1_9VIBR</name>
<proteinExistence type="predicted"/>
<dbReference type="EMBL" id="JXXR01000008">
    <property type="protein sequence ID" value="KJY74917.1"/>
    <property type="molecule type" value="Genomic_DNA"/>
</dbReference>
<protein>
    <submittedName>
        <fullName evidence="1">Uncharacterized protein</fullName>
    </submittedName>
</protein>
<dbReference type="AlphaFoldDB" id="A0A837GAU1"/>